<dbReference type="AlphaFoldDB" id="A0A834IHF8"/>
<organism evidence="2 3">
    <name type="scientific">Rhynchophorus ferrugineus</name>
    <name type="common">Red palm weevil</name>
    <name type="synonym">Curculio ferrugineus</name>
    <dbReference type="NCBI Taxonomy" id="354439"/>
    <lineage>
        <taxon>Eukaryota</taxon>
        <taxon>Metazoa</taxon>
        <taxon>Ecdysozoa</taxon>
        <taxon>Arthropoda</taxon>
        <taxon>Hexapoda</taxon>
        <taxon>Insecta</taxon>
        <taxon>Pterygota</taxon>
        <taxon>Neoptera</taxon>
        <taxon>Endopterygota</taxon>
        <taxon>Coleoptera</taxon>
        <taxon>Polyphaga</taxon>
        <taxon>Cucujiformia</taxon>
        <taxon>Curculionidae</taxon>
        <taxon>Dryophthorinae</taxon>
        <taxon>Rhynchophorus</taxon>
    </lineage>
</organism>
<gene>
    <name evidence="2" type="ORF">GWI33_007714</name>
</gene>
<name>A0A834IHF8_RHYFE</name>
<evidence type="ECO:0000313" key="2">
    <source>
        <dbReference type="EMBL" id="KAF7279082.1"/>
    </source>
</evidence>
<keyword evidence="3" id="KW-1185">Reference proteome</keyword>
<feature type="compositionally biased region" description="Polar residues" evidence="1">
    <location>
        <begin position="105"/>
        <end position="117"/>
    </location>
</feature>
<evidence type="ECO:0000256" key="1">
    <source>
        <dbReference type="SAM" id="MobiDB-lite"/>
    </source>
</evidence>
<feature type="region of interest" description="Disordered" evidence="1">
    <location>
        <begin position="97"/>
        <end position="117"/>
    </location>
</feature>
<proteinExistence type="predicted"/>
<dbReference type="Proteomes" id="UP000625711">
    <property type="component" value="Unassembled WGS sequence"/>
</dbReference>
<protein>
    <submittedName>
        <fullName evidence="2">Uncharacterized protein</fullName>
    </submittedName>
</protein>
<comment type="caution">
    <text evidence="2">The sequence shown here is derived from an EMBL/GenBank/DDBJ whole genome shotgun (WGS) entry which is preliminary data.</text>
</comment>
<evidence type="ECO:0000313" key="3">
    <source>
        <dbReference type="Proteomes" id="UP000625711"/>
    </source>
</evidence>
<dbReference type="EMBL" id="JAACXV010000377">
    <property type="protein sequence ID" value="KAF7279082.1"/>
    <property type="molecule type" value="Genomic_DNA"/>
</dbReference>
<accession>A0A834IHF8</accession>
<reference evidence="2" key="1">
    <citation type="submission" date="2020-08" db="EMBL/GenBank/DDBJ databases">
        <title>Genome sequencing and assembly of the red palm weevil Rhynchophorus ferrugineus.</title>
        <authorList>
            <person name="Dias G.B."/>
            <person name="Bergman C.M."/>
            <person name="Manee M."/>
        </authorList>
    </citation>
    <scope>NUCLEOTIDE SEQUENCE</scope>
    <source>
        <strain evidence="2">AA-2017</strain>
        <tissue evidence="2">Whole larva</tissue>
    </source>
</reference>
<sequence>MYISQKNLDCALDMMTITVAKKTSLYVFSSKDFVLATQQLTNNLATDYTSKLRYTALISIIKEQVTGMRIMRIYSRDAVVPLSLCDPHAHSPKQILIRAPKNKEGSSSPITTSGDLTINIFPSTTRRKDNA</sequence>